<evidence type="ECO:0000313" key="4">
    <source>
        <dbReference type="Proteomes" id="UP000447393"/>
    </source>
</evidence>
<accession>A0A845E3P1</accession>
<evidence type="ECO:0000313" key="3">
    <source>
        <dbReference type="EMBL" id="MYL49890.1"/>
    </source>
</evidence>
<comment type="caution">
    <text evidence="3">The sequence shown here is derived from an EMBL/GenBank/DDBJ whole genome shotgun (WGS) entry which is preliminary data.</text>
</comment>
<keyword evidence="1" id="KW-0472">Membrane</keyword>
<reference evidence="3 4" key="1">
    <citation type="submission" date="2019-11" db="EMBL/GenBank/DDBJ databases">
        <title>Genome sequences of 17 halophilic strains isolated from different environments.</title>
        <authorList>
            <person name="Furrow R.E."/>
        </authorList>
    </citation>
    <scope>NUCLEOTIDE SEQUENCE [LARGE SCALE GENOMIC DNA]</scope>
    <source>
        <strain evidence="3 4">22505_10_Sand</strain>
    </source>
</reference>
<sequence length="442" mass="50262">MEDLFKQARKEFEQKQYTDEQHKRIKQNVHNALNENPKPRRNRNNFVYIASAAAIFMAILFGTSFLSPTVSNVMAKFPIIGSIFDSEDVEPVSEDIHDLLNSKDIKVHAVNNHVLEKTYEISIEGGDRYFNTVNEKVKNQVENLLEEKGLSAYKVDVVQYTGQDMMQLPEKVTKDQKMLSEEQQIQEKLTDMGYSPGLAFYLPTEEVFTVGVKMEKKTFQNNYPELKQEVSSLINSFGRENYNVEVFRYIEGTVIEEASYDTWGDMTGPFAAGRKQQILNSYLEDEGDIKGEIDFSFSPDVITIYADNKEMDVKAVKNALPEKLETVTFGTLEIKYRLMGGDQASKETIALDISRKLTVALAGQEGLHVNNVGANYKNDQFNIYVNTTLDASDDTNSTITEIENQITEYFNTPEGQEFLNNEEYQVIYKGNEGDPLPQPSFG</sequence>
<organism evidence="3 4">
    <name type="scientific">Halobacillus litoralis</name>
    <dbReference type="NCBI Taxonomy" id="45668"/>
    <lineage>
        <taxon>Bacteria</taxon>
        <taxon>Bacillati</taxon>
        <taxon>Bacillota</taxon>
        <taxon>Bacilli</taxon>
        <taxon>Bacillales</taxon>
        <taxon>Bacillaceae</taxon>
        <taxon>Halobacillus</taxon>
    </lineage>
</organism>
<dbReference type="Proteomes" id="UP000447393">
    <property type="component" value="Unassembled WGS sequence"/>
</dbReference>
<dbReference type="AlphaFoldDB" id="A0A845E3P1"/>
<dbReference type="RefSeq" id="WP_160914805.1">
    <property type="nucleotide sequence ID" value="NZ_WMEZ01000003.1"/>
</dbReference>
<dbReference type="InterPro" id="IPR025436">
    <property type="entry name" value="DUF4179"/>
</dbReference>
<keyword evidence="1" id="KW-0812">Transmembrane</keyword>
<protein>
    <recommendedName>
        <fullName evidence="2">DUF4179 domain-containing protein</fullName>
    </recommendedName>
</protein>
<dbReference type="Pfam" id="PF13786">
    <property type="entry name" value="DUF4179"/>
    <property type="match status" value="1"/>
</dbReference>
<dbReference type="OrthoDB" id="2455196at2"/>
<feature type="domain" description="DUF4179" evidence="2">
    <location>
        <begin position="42"/>
        <end position="87"/>
    </location>
</feature>
<feature type="transmembrane region" description="Helical" evidence="1">
    <location>
        <begin position="46"/>
        <end position="66"/>
    </location>
</feature>
<proteinExistence type="predicted"/>
<evidence type="ECO:0000259" key="2">
    <source>
        <dbReference type="Pfam" id="PF13786"/>
    </source>
</evidence>
<gene>
    <name evidence="3" type="ORF">GLV98_10355</name>
</gene>
<evidence type="ECO:0000256" key="1">
    <source>
        <dbReference type="SAM" id="Phobius"/>
    </source>
</evidence>
<keyword evidence="1" id="KW-1133">Transmembrane helix</keyword>
<name>A0A845E3P1_9BACI</name>
<dbReference type="EMBL" id="WMEZ01000003">
    <property type="protein sequence ID" value="MYL49890.1"/>
    <property type="molecule type" value="Genomic_DNA"/>
</dbReference>